<gene>
    <name evidence="1" type="ORF">S03H2_23611</name>
</gene>
<reference evidence="1" key="1">
    <citation type="journal article" date="2014" name="Front. Microbiol.">
        <title>High frequency of phylogenetically diverse reductive dehalogenase-homologous genes in deep subseafloor sedimentary metagenomes.</title>
        <authorList>
            <person name="Kawai M."/>
            <person name="Futagami T."/>
            <person name="Toyoda A."/>
            <person name="Takaki Y."/>
            <person name="Nishi S."/>
            <person name="Hori S."/>
            <person name="Arai W."/>
            <person name="Tsubouchi T."/>
            <person name="Morono Y."/>
            <person name="Uchiyama I."/>
            <person name="Ito T."/>
            <person name="Fujiyama A."/>
            <person name="Inagaki F."/>
            <person name="Takami H."/>
        </authorList>
    </citation>
    <scope>NUCLEOTIDE SEQUENCE</scope>
    <source>
        <strain evidence="1">Expedition CK06-06</strain>
    </source>
</reference>
<comment type="caution">
    <text evidence="1">The sequence shown here is derived from an EMBL/GenBank/DDBJ whole genome shotgun (WGS) entry which is preliminary data.</text>
</comment>
<protein>
    <submittedName>
        <fullName evidence="1">Uncharacterized protein</fullName>
    </submittedName>
</protein>
<dbReference type="AlphaFoldDB" id="X1FHC0"/>
<sequence>MTKLEREIKKYPHILALTPVRGEGSVYAEHKNRCLWKISGKPMIQWVMEAVLVV</sequence>
<dbReference type="EMBL" id="BARU01012936">
    <property type="protein sequence ID" value="GAH31920.1"/>
    <property type="molecule type" value="Genomic_DNA"/>
</dbReference>
<accession>X1FHC0</accession>
<organism evidence="1">
    <name type="scientific">marine sediment metagenome</name>
    <dbReference type="NCBI Taxonomy" id="412755"/>
    <lineage>
        <taxon>unclassified sequences</taxon>
        <taxon>metagenomes</taxon>
        <taxon>ecological metagenomes</taxon>
    </lineage>
</organism>
<evidence type="ECO:0000313" key="1">
    <source>
        <dbReference type="EMBL" id="GAH31920.1"/>
    </source>
</evidence>
<proteinExistence type="predicted"/>
<name>X1FHC0_9ZZZZ</name>